<keyword evidence="2" id="KW-1185">Reference proteome</keyword>
<protein>
    <submittedName>
        <fullName evidence="1">Uncharacterized protein</fullName>
    </submittedName>
</protein>
<dbReference type="EMBL" id="NHRY01000139">
    <property type="protein sequence ID" value="PPQ33671.1"/>
    <property type="molecule type" value="Genomic_DNA"/>
</dbReference>
<accession>A0A2S6NGD3</accession>
<gene>
    <name evidence="1" type="ORF">CCS01_13405</name>
</gene>
<proteinExistence type="predicted"/>
<organism evidence="1 2">
    <name type="scientific">Rhodopila globiformis</name>
    <name type="common">Rhodopseudomonas globiformis</name>
    <dbReference type="NCBI Taxonomy" id="1071"/>
    <lineage>
        <taxon>Bacteria</taxon>
        <taxon>Pseudomonadati</taxon>
        <taxon>Pseudomonadota</taxon>
        <taxon>Alphaproteobacteria</taxon>
        <taxon>Acetobacterales</taxon>
        <taxon>Acetobacteraceae</taxon>
        <taxon>Rhodopila</taxon>
    </lineage>
</organism>
<evidence type="ECO:0000313" key="2">
    <source>
        <dbReference type="Proteomes" id="UP000239724"/>
    </source>
</evidence>
<reference evidence="1 2" key="1">
    <citation type="journal article" date="2018" name="Arch. Microbiol.">
        <title>New insights into the metabolic potential of the phototrophic purple bacterium Rhodopila globiformis DSM 161(T) from its draft genome sequence and evidence for a vanadium-dependent nitrogenase.</title>
        <authorList>
            <person name="Imhoff J.F."/>
            <person name="Rahn T."/>
            <person name="Kunzel S."/>
            <person name="Neulinger S.C."/>
        </authorList>
    </citation>
    <scope>NUCLEOTIDE SEQUENCE [LARGE SCALE GENOMIC DNA]</scope>
    <source>
        <strain evidence="1 2">DSM 161</strain>
    </source>
</reference>
<dbReference type="Proteomes" id="UP000239724">
    <property type="component" value="Unassembled WGS sequence"/>
</dbReference>
<sequence>MLASRQNAAMQAAVNRGRFELDCPTATGTVLSSSPLQSSPFSGYDQAAYSIGISGCGHRIVYVSVCQAGTGGCFAETADNPAVMPRAPGG</sequence>
<comment type="caution">
    <text evidence="1">The sequence shown here is derived from an EMBL/GenBank/DDBJ whole genome shotgun (WGS) entry which is preliminary data.</text>
</comment>
<name>A0A2S6NGD3_RHOGL</name>
<evidence type="ECO:0000313" key="1">
    <source>
        <dbReference type="EMBL" id="PPQ33671.1"/>
    </source>
</evidence>
<dbReference type="AlphaFoldDB" id="A0A2S6NGD3"/>